<dbReference type="GO" id="GO:0031564">
    <property type="term" value="P:transcription antitermination"/>
    <property type="evidence" value="ECO:0007669"/>
    <property type="project" value="UniProtKB-KW"/>
</dbReference>
<dbReference type="InterPro" id="IPR006027">
    <property type="entry name" value="NusB_RsmB_TIM44"/>
</dbReference>
<keyword evidence="2 6" id="KW-0889">Transcription antitermination</keyword>
<dbReference type="AlphaFoldDB" id="A0A4U1JC52"/>
<name>A0A4U1JC52_9BACT</name>
<dbReference type="OrthoDB" id="9797817at2"/>
<gene>
    <name evidence="6 9" type="primary">nusB</name>
    <name evidence="9" type="ORF">E8A74_18365</name>
</gene>
<dbReference type="Pfam" id="PF01029">
    <property type="entry name" value="NusB"/>
    <property type="match status" value="1"/>
</dbReference>
<feature type="compositionally biased region" description="Basic residues" evidence="7">
    <location>
        <begin position="164"/>
        <end position="173"/>
    </location>
</feature>
<reference evidence="9 10" key="1">
    <citation type="submission" date="2019-04" db="EMBL/GenBank/DDBJ databases">
        <authorList>
            <person name="Li Y."/>
            <person name="Wang J."/>
        </authorList>
    </citation>
    <scope>NUCLEOTIDE SEQUENCE [LARGE SCALE GENOMIC DNA]</scope>
    <source>
        <strain evidence="9 10">DSM 14668</strain>
    </source>
</reference>
<dbReference type="GO" id="GO:0006353">
    <property type="term" value="P:DNA-templated transcription termination"/>
    <property type="evidence" value="ECO:0007669"/>
    <property type="project" value="UniProtKB-UniRule"/>
</dbReference>
<evidence type="ECO:0000313" key="10">
    <source>
        <dbReference type="Proteomes" id="UP000309215"/>
    </source>
</evidence>
<keyword evidence="5 6" id="KW-0804">Transcription</keyword>
<keyword evidence="4 6" id="KW-0805">Transcription regulation</keyword>
<dbReference type="PANTHER" id="PTHR11078">
    <property type="entry name" value="N UTILIZATION SUBSTANCE PROTEIN B-RELATED"/>
    <property type="match status" value="1"/>
</dbReference>
<feature type="domain" description="NusB/RsmB/TIM44" evidence="8">
    <location>
        <begin position="8"/>
        <end position="130"/>
    </location>
</feature>
<comment type="caution">
    <text evidence="9">The sequence shown here is derived from an EMBL/GenBank/DDBJ whole genome shotgun (WGS) entry which is preliminary data.</text>
</comment>
<dbReference type="Gene3D" id="1.10.940.10">
    <property type="entry name" value="NusB-like"/>
    <property type="match status" value="1"/>
</dbReference>
<dbReference type="InterPro" id="IPR035926">
    <property type="entry name" value="NusB-like_sf"/>
</dbReference>
<dbReference type="GO" id="GO:0003723">
    <property type="term" value="F:RNA binding"/>
    <property type="evidence" value="ECO:0007669"/>
    <property type="project" value="UniProtKB-UniRule"/>
</dbReference>
<evidence type="ECO:0000256" key="3">
    <source>
        <dbReference type="ARBA" id="ARBA00022884"/>
    </source>
</evidence>
<evidence type="ECO:0000256" key="6">
    <source>
        <dbReference type="HAMAP-Rule" id="MF_00073"/>
    </source>
</evidence>
<dbReference type="InterPro" id="IPR011605">
    <property type="entry name" value="NusB_fam"/>
</dbReference>
<evidence type="ECO:0000256" key="7">
    <source>
        <dbReference type="SAM" id="MobiDB-lite"/>
    </source>
</evidence>
<evidence type="ECO:0000256" key="4">
    <source>
        <dbReference type="ARBA" id="ARBA00023015"/>
    </source>
</evidence>
<sequence length="173" mass="18666">MGARSTGREAALQMLFALEQGTSSAERVIMHYWRLTPGDPEGREYADRIVRGVEKDLKKVDETIRKASVNWRLERMARVDRNVLRLGAWELMNGGDVPRAVILDESVELAKRFGSEDSSAFVNGVLDRVAEDLGRVDRDRAAASKAAAPGGKGGGGGGGGGGHRPAKRGARRP</sequence>
<comment type="function">
    <text evidence="6">Involved in transcription antitermination. Required for transcription of ribosomal RNA (rRNA) genes. Binds specifically to the boxA antiterminator sequence of the ribosomal RNA (rrn) operons.</text>
</comment>
<evidence type="ECO:0000256" key="1">
    <source>
        <dbReference type="ARBA" id="ARBA00005952"/>
    </source>
</evidence>
<comment type="similarity">
    <text evidence="1 6">Belongs to the NusB family.</text>
</comment>
<dbReference type="SUPFAM" id="SSF48013">
    <property type="entry name" value="NusB-like"/>
    <property type="match status" value="1"/>
</dbReference>
<keyword evidence="10" id="KW-1185">Reference proteome</keyword>
<accession>A0A4U1JC52</accession>
<feature type="region of interest" description="Disordered" evidence="7">
    <location>
        <begin position="139"/>
        <end position="173"/>
    </location>
</feature>
<dbReference type="NCBIfam" id="TIGR01951">
    <property type="entry name" value="nusB"/>
    <property type="match status" value="1"/>
</dbReference>
<protein>
    <recommendedName>
        <fullName evidence="6">Transcription antitermination protein NusB</fullName>
    </recommendedName>
    <alternativeName>
        <fullName evidence="6">Antitermination factor NusB</fullName>
    </alternativeName>
</protein>
<organism evidence="9 10">
    <name type="scientific">Polyangium fumosum</name>
    <dbReference type="NCBI Taxonomy" id="889272"/>
    <lineage>
        <taxon>Bacteria</taxon>
        <taxon>Pseudomonadati</taxon>
        <taxon>Myxococcota</taxon>
        <taxon>Polyangia</taxon>
        <taxon>Polyangiales</taxon>
        <taxon>Polyangiaceae</taxon>
        <taxon>Polyangium</taxon>
    </lineage>
</organism>
<dbReference type="HAMAP" id="MF_00073">
    <property type="entry name" value="NusB"/>
    <property type="match status" value="1"/>
</dbReference>
<evidence type="ECO:0000256" key="2">
    <source>
        <dbReference type="ARBA" id="ARBA00022814"/>
    </source>
</evidence>
<evidence type="ECO:0000259" key="8">
    <source>
        <dbReference type="Pfam" id="PF01029"/>
    </source>
</evidence>
<dbReference type="PANTHER" id="PTHR11078:SF3">
    <property type="entry name" value="ANTITERMINATION NUSB DOMAIN-CONTAINING PROTEIN"/>
    <property type="match status" value="1"/>
</dbReference>
<keyword evidence="3 6" id="KW-0694">RNA-binding</keyword>
<dbReference type="GO" id="GO:0005829">
    <property type="term" value="C:cytosol"/>
    <property type="evidence" value="ECO:0007669"/>
    <property type="project" value="TreeGrafter"/>
</dbReference>
<evidence type="ECO:0000313" key="9">
    <source>
        <dbReference type="EMBL" id="TKD07408.1"/>
    </source>
</evidence>
<evidence type="ECO:0000256" key="5">
    <source>
        <dbReference type="ARBA" id="ARBA00023163"/>
    </source>
</evidence>
<proteinExistence type="inferred from homology"/>
<feature type="compositionally biased region" description="Gly residues" evidence="7">
    <location>
        <begin position="150"/>
        <end position="163"/>
    </location>
</feature>
<dbReference type="Proteomes" id="UP000309215">
    <property type="component" value="Unassembled WGS sequence"/>
</dbReference>
<dbReference type="EMBL" id="SSMQ01000017">
    <property type="protein sequence ID" value="TKD07408.1"/>
    <property type="molecule type" value="Genomic_DNA"/>
</dbReference>